<gene>
    <name evidence="3" type="ORF">BpHYR1_026308</name>
</gene>
<dbReference type="STRING" id="10195.A0A3M7RNP6"/>
<feature type="region of interest" description="Disordered" evidence="1">
    <location>
        <begin position="340"/>
        <end position="363"/>
    </location>
</feature>
<feature type="domain" description="Integrase zinc-binding" evidence="2">
    <location>
        <begin position="107"/>
        <end position="155"/>
    </location>
</feature>
<sequence>NGNADVLSRWLLEEENDVEERSTRDPGVVINNLVLQQTDFNEDQLEDDAIAELHSWIRTGGRPDTCDKTNPELFIYWCQSWRFKIFGKNVYRRYDKDESGIHYQYVVPVKDRTEVLKKIHNDPFSGHLGIDKTTHKIRHRFTWLRYLKDVADKVRADMLRCYETVAQNADVKVSKFKILRGPKSTLLRTASDVRGPCRTQTYNAQRHPQRGRRGIGKKVVVSVVDFAENKWLMQMIRTTPFDGQLMICGPENYISCWVPINGPYERTDRSRLEEATSTNTTGRETEKETEHTLVSTLGRGIELYPDSQISVRLDTLFGAIIGRGRGIGLSATMARARAKIKRTRSPNHRGTSQLEKRKNIEKLENRSHGEGSIRWCLGYAYRYPTGNIVYRSTSDQLPIKKCGPKYIHEHFDSLGSCSWSQTKKDWDAFQQCGISVVHHVRDHHLSRSTLPLAHKKDLLNRCNESVHFYQFYDELIYKKELNVNLVELNDSNNNPYGLDSVDFCQNNFPVHKSLTAYQNVWIGSYSGAIDSPGSCSWSQTKEDWDAFQHKVSD</sequence>
<accession>A0A3M7RNP6</accession>
<keyword evidence="4" id="KW-1185">Reference proteome</keyword>
<evidence type="ECO:0000313" key="4">
    <source>
        <dbReference type="Proteomes" id="UP000276133"/>
    </source>
</evidence>
<dbReference type="AlphaFoldDB" id="A0A3M7RNP6"/>
<feature type="compositionally biased region" description="Basic and acidic residues" evidence="1">
    <location>
        <begin position="354"/>
        <end position="363"/>
    </location>
</feature>
<dbReference type="OrthoDB" id="8962223at2759"/>
<dbReference type="FunFam" id="1.10.340.70:FF:000001">
    <property type="entry name" value="Retrovirus-related Pol polyprotein from transposon gypsy-like Protein"/>
    <property type="match status" value="1"/>
</dbReference>
<dbReference type="InterPro" id="IPR041588">
    <property type="entry name" value="Integrase_H2C2"/>
</dbReference>
<evidence type="ECO:0000259" key="2">
    <source>
        <dbReference type="Pfam" id="PF17921"/>
    </source>
</evidence>
<organism evidence="3 4">
    <name type="scientific">Brachionus plicatilis</name>
    <name type="common">Marine rotifer</name>
    <name type="synonym">Brachionus muelleri</name>
    <dbReference type="NCBI Taxonomy" id="10195"/>
    <lineage>
        <taxon>Eukaryota</taxon>
        <taxon>Metazoa</taxon>
        <taxon>Spiralia</taxon>
        <taxon>Gnathifera</taxon>
        <taxon>Rotifera</taxon>
        <taxon>Eurotatoria</taxon>
        <taxon>Monogononta</taxon>
        <taxon>Pseudotrocha</taxon>
        <taxon>Ploima</taxon>
        <taxon>Brachionidae</taxon>
        <taxon>Brachionus</taxon>
    </lineage>
</organism>
<dbReference type="Pfam" id="PF17921">
    <property type="entry name" value="Integrase_H2C2"/>
    <property type="match status" value="1"/>
</dbReference>
<reference evidence="3 4" key="1">
    <citation type="journal article" date="2018" name="Sci. Rep.">
        <title>Genomic signatures of local adaptation to the degree of environmental predictability in rotifers.</title>
        <authorList>
            <person name="Franch-Gras L."/>
            <person name="Hahn C."/>
            <person name="Garcia-Roger E.M."/>
            <person name="Carmona M.J."/>
            <person name="Serra M."/>
            <person name="Gomez A."/>
        </authorList>
    </citation>
    <scope>NUCLEOTIDE SEQUENCE [LARGE SCALE GENOMIC DNA]</scope>
    <source>
        <strain evidence="3">HYR1</strain>
    </source>
</reference>
<dbReference type="EMBL" id="REGN01003003">
    <property type="protein sequence ID" value="RNA24977.1"/>
    <property type="molecule type" value="Genomic_DNA"/>
</dbReference>
<protein>
    <submittedName>
        <fullName evidence="3">Retrovirus-related Pol poly from transposon</fullName>
    </submittedName>
</protein>
<proteinExistence type="predicted"/>
<dbReference type="Gene3D" id="1.10.340.70">
    <property type="match status" value="1"/>
</dbReference>
<feature type="region of interest" description="Disordered" evidence="1">
    <location>
        <begin position="268"/>
        <end position="292"/>
    </location>
</feature>
<evidence type="ECO:0000256" key="1">
    <source>
        <dbReference type="SAM" id="MobiDB-lite"/>
    </source>
</evidence>
<feature type="non-terminal residue" evidence="3">
    <location>
        <position position="1"/>
    </location>
</feature>
<name>A0A3M7RNP6_BRAPC</name>
<comment type="caution">
    <text evidence="3">The sequence shown here is derived from an EMBL/GenBank/DDBJ whole genome shotgun (WGS) entry which is preliminary data.</text>
</comment>
<dbReference type="Proteomes" id="UP000276133">
    <property type="component" value="Unassembled WGS sequence"/>
</dbReference>
<evidence type="ECO:0000313" key="3">
    <source>
        <dbReference type="EMBL" id="RNA24977.1"/>
    </source>
</evidence>